<feature type="region of interest" description="Disordered" evidence="3">
    <location>
        <begin position="547"/>
        <end position="568"/>
    </location>
</feature>
<dbReference type="Pfam" id="PF00621">
    <property type="entry name" value="RhoGEF"/>
    <property type="match status" value="1"/>
</dbReference>
<feature type="region of interest" description="Disordered" evidence="3">
    <location>
        <begin position="1"/>
        <end position="25"/>
    </location>
</feature>
<feature type="region of interest" description="Disordered" evidence="3">
    <location>
        <begin position="686"/>
        <end position="768"/>
    </location>
</feature>
<feature type="compositionally biased region" description="Acidic residues" evidence="3">
    <location>
        <begin position="755"/>
        <end position="768"/>
    </location>
</feature>
<feature type="compositionally biased region" description="Polar residues" evidence="3">
    <location>
        <begin position="398"/>
        <end position="410"/>
    </location>
</feature>
<sequence>MIGYGVDEERGVVSGTAPRKHKKSWGKRLKLSQLPKLLGKDKDGPGNPARLARSYVEAQPVVQQPHPPSRFYYPHLSDFGTVRLPANAYYYPWVNYAPGPLHHAYEEIPASNLVEASCSCSRSTFGKSTRKSRSKHRPTLDPTWCLDDPYSYVRESRLQGAVSDSDFDDEPRYRLDDDVRYATVHPVRPRPGLRSVSAERSGNSKPCRLPNVPQSRNRSLSSFNVSEEIDLIDLSGRKSILECGFNAYDLMTVRGDRDSDSDEINETVLENRPGPTYQLLSDGEKPGGEGNGANGLTWKPKTPSGLEKKHLIVPSLSEIQERHQQMQRKKKQVQFRSNMDIRGDEEESSDSAIIKTNSISNGSEKSEDQESPSAKITIRVPDISQDQDRPQQFPELSRGTTLRRSLSDRSVSGKAMPLFQDTMRLRLRPSSGRKTVVEVFSVESLTDPRSRPKIPPPPPPRRSSSCNKVNVEVNGVIDENRCVVTIPGGEDSDPSANDAKALNNTVLPENPDSHVIDNKLPSKVLSSPPLATCKDISTSFISVEDPKNVQTPTGITRREPTSSSSGICNQSQNAVTCIDVEGFTTRITLDVPFGISAPIRMKRKNRAVKKDSFNESEMDKKEEDEELEVEALYEEIHEHIYEVLSEPDVRCVEDDAGDYVTGKSMFDGASKEDILTYLQERALHLDEDSQSQSPLLNERNSGSRSSGTSDSSSDSRILLPAKKVGNVEIERNDSGVGSETSKPSARIRPRRSSPEEEEEEEYEGDEESLSCEDCRGTLEYQKSFSALICRRCRRRRNERKELILEIVETEIRYGRDLQLLREEFYRPMLVAGLLSPSQLDAMFLNLPELVEWNARFTERLRDSLEIAIEAGDEDLLTVNLGKLFLGASHMLHAFETYCLRQGDASLLLSQLEREKELLRIFLKVSQMENTLLRRMNLRSFLMVPVQRVTKYPLLLGRLYKVTPHQLEGREAIRDAQRKIEAHLEQINTEAKAMGTTKLWRRISIISSNAPARRPVPYSDKAHEMGNIRLRQLALDVLEWSSDGMGFALDGRLEFTQAGDNMWTRRGKHFRLTTIHALLVTLGNPTEHYKPSENGQLLFYSRRTGLQQAALLLARERNSRLTLVREPLILERCLVCQDSEVDGFFEIHDTFSKDTFYFKGNTDDETDLWFQYLQYHSHALGSWRKRRNALANIMIDKRISYQ</sequence>
<evidence type="ECO:0000313" key="6">
    <source>
        <dbReference type="Proteomes" id="UP000677054"/>
    </source>
</evidence>
<evidence type="ECO:0000256" key="3">
    <source>
        <dbReference type="SAM" id="MobiDB-lite"/>
    </source>
</evidence>
<reference evidence="5" key="1">
    <citation type="submission" date="2020-11" db="EMBL/GenBank/DDBJ databases">
        <authorList>
            <person name="Tran Van P."/>
        </authorList>
    </citation>
    <scope>NUCLEOTIDE SEQUENCE</scope>
</reference>
<feature type="compositionally biased region" description="Polar residues" evidence="3">
    <location>
        <begin position="690"/>
        <end position="700"/>
    </location>
</feature>
<proteinExistence type="predicted"/>
<dbReference type="FunFam" id="1.20.900.10:FF:000038">
    <property type="entry name" value="Myosin-M heavy chain"/>
    <property type="match status" value="1"/>
</dbReference>
<dbReference type="InterPro" id="IPR000219">
    <property type="entry name" value="DH_dom"/>
</dbReference>
<dbReference type="AlphaFoldDB" id="A0A7R8X560"/>
<dbReference type="InterPro" id="IPR051480">
    <property type="entry name" value="Endocytic_GEF_Adapter"/>
</dbReference>
<comment type="subcellular location">
    <subcellularLocation>
        <location evidence="1">Cytoplasm</location>
    </subcellularLocation>
</comment>
<dbReference type="Gene3D" id="1.20.900.10">
    <property type="entry name" value="Dbl homology (DH) domain"/>
    <property type="match status" value="1"/>
</dbReference>
<evidence type="ECO:0000256" key="2">
    <source>
        <dbReference type="ARBA" id="ARBA00022490"/>
    </source>
</evidence>
<dbReference type="GO" id="GO:0035025">
    <property type="term" value="P:positive regulation of Rho protein signal transduction"/>
    <property type="evidence" value="ECO:0007669"/>
    <property type="project" value="TreeGrafter"/>
</dbReference>
<dbReference type="PANTHER" id="PTHR46006">
    <property type="entry name" value="RHO GUANINE NUCLEOTIDE EXCHANGE FACTOR AT 64C, ISOFORM A"/>
    <property type="match status" value="1"/>
</dbReference>
<organism evidence="5">
    <name type="scientific">Darwinula stevensoni</name>
    <dbReference type="NCBI Taxonomy" id="69355"/>
    <lineage>
        <taxon>Eukaryota</taxon>
        <taxon>Metazoa</taxon>
        <taxon>Ecdysozoa</taxon>
        <taxon>Arthropoda</taxon>
        <taxon>Crustacea</taxon>
        <taxon>Oligostraca</taxon>
        <taxon>Ostracoda</taxon>
        <taxon>Podocopa</taxon>
        <taxon>Podocopida</taxon>
        <taxon>Darwinulocopina</taxon>
        <taxon>Darwinuloidea</taxon>
        <taxon>Darwinulidae</taxon>
        <taxon>Darwinula</taxon>
    </lineage>
</organism>
<name>A0A7R8X560_9CRUS</name>
<feature type="region of interest" description="Disordered" evidence="3">
    <location>
        <begin position="321"/>
        <end position="413"/>
    </location>
</feature>
<dbReference type="InterPro" id="IPR035899">
    <property type="entry name" value="DBL_dom_sf"/>
</dbReference>
<evidence type="ECO:0000256" key="1">
    <source>
        <dbReference type="ARBA" id="ARBA00004496"/>
    </source>
</evidence>
<feature type="compositionally biased region" description="Polar residues" evidence="3">
    <location>
        <begin position="350"/>
        <end position="363"/>
    </location>
</feature>
<evidence type="ECO:0000259" key="4">
    <source>
        <dbReference type="PROSITE" id="PS50010"/>
    </source>
</evidence>
<dbReference type="SUPFAM" id="SSF48065">
    <property type="entry name" value="DBL homology domain (DH-domain)"/>
    <property type="match status" value="1"/>
</dbReference>
<dbReference type="EMBL" id="LR899590">
    <property type="protein sequence ID" value="CAD7240900.1"/>
    <property type="molecule type" value="Genomic_DNA"/>
</dbReference>
<dbReference type="CDD" id="cd00160">
    <property type="entry name" value="RhoGEF"/>
    <property type="match status" value="1"/>
</dbReference>
<dbReference type="PANTHER" id="PTHR46006:SF5">
    <property type="entry name" value="DH DOMAIN-CONTAINING PROTEIN"/>
    <property type="match status" value="1"/>
</dbReference>
<protein>
    <recommendedName>
        <fullName evidence="4">DH domain-containing protein</fullName>
    </recommendedName>
</protein>
<dbReference type="PROSITE" id="PS50010">
    <property type="entry name" value="DH_2"/>
    <property type="match status" value="1"/>
</dbReference>
<keyword evidence="6" id="KW-1185">Reference proteome</keyword>
<dbReference type="GO" id="GO:0005085">
    <property type="term" value="F:guanyl-nucleotide exchange factor activity"/>
    <property type="evidence" value="ECO:0007669"/>
    <property type="project" value="InterPro"/>
</dbReference>
<keyword evidence="2" id="KW-0963">Cytoplasm</keyword>
<feature type="region of interest" description="Disordered" evidence="3">
    <location>
        <begin position="267"/>
        <end position="307"/>
    </location>
</feature>
<feature type="compositionally biased region" description="Low complexity" evidence="3">
    <location>
        <begin position="702"/>
        <end position="716"/>
    </location>
</feature>
<evidence type="ECO:0000313" key="5">
    <source>
        <dbReference type="EMBL" id="CAD7240900.1"/>
    </source>
</evidence>
<feature type="region of interest" description="Disordered" evidence="3">
    <location>
        <begin position="188"/>
        <end position="217"/>
    </location>
</feature>
<dbReference type="GO" id="GO:0031097">
    <property type="term" value="C:medial cortex"/>
    <property type="evidence" value="ECO:0007669"/>
    <property type="project" value="UniProtKB-ARBA"/>
</dbReference>
<dbReference type="Proteomes" id="UP000677054">
    <property type="component" value="Unassembled WGS sequence"/>
</dbReference>
<dbReference type="SMART" id="SM00325">
    <property type="entry name" value="RhoGEF"/>
    <property type="match status" value="1"/>
</dbReference>
<feature type="region of interest" description="Disordered" evidence="3">
    <location>
        <begin position="444"/>
        <end position="466"/>
    </location>
</feature>
<gene>
    <name evidence="5" type="ORF">DSTB1V02_LOCUS902</name>
</gene>
<dbReference type="OrthoDB" id="2015333at2759"/>
<accession>A0A7R8X560</accession>
<feature type="domain" description="DH" evidence="4">
    <location>
        <begin position="798"/>
        <end position="989"/>
    </location>
</feature>
<dbReference type="EMBL" id="CAJPEV010000073">
    <property type="protein sequence ID" value="CAG0880093.1"/>
    <property type="molecule type" value="Genomic_DNA"/>
</dbReference>